<protein>
    <recommendedName>
        <fullName evidence="5">Enoyl reductase</fullName>
    </recommendedName>
</protein>
<gene>
    <name evidence="3" type="ORF">AN217_16905</name>
</gene>
<evidence type="ECO:0000313" key="3">
    <source>
        <dbReference type="EMBL" id="OEU99214.1"/>
    </source>
</evidence>
<reference evidence="3 4" key="1">
    <citation type="journal article" date="2016" name="Front. Microbiol.">
        <title>Comparative Genomics Analysis of Streptomyces Species Reveals Their Adaptation to the Marine Environment and Their Diversity at the Genomic Level.</title>
        <authorList>
            <person name="Tian X."/>
            <person name="Zhang Z."/>
            <person name="Yang T."/>
            <person name="Chen M."/>
            <person name="Li J."/>
            <person name="Chen F."/>
            <person name="Yang J."/>
            <person name="Li W."/>
            <person name="Zhang B."/>
            <person name="Zhang Z."/>
            <person name="Wu J."/>
            <person name="Zhang C."/>
            <person name="Long L."/>
            <person name="Xiao J."/>
        </authorList>
    </citation>
    <scope>NUCLEOTIDE SEQUENCE [LARGE SCALE GENOMIC DNA]</scope>
    <source>
        <strain evidence="3 4">SCSIO M10379</strain>
    </source>
</reference>
<feature type="chain" id="PRO_5009196282" description="Enoyl reductase" evidence="2">
    <location>
        <begin position="29"/>
        <end position="338"/>
    </location>
</feature>
<sequence length="338" mass="36340">MSRRTGRTCIATAGTTVFLLAVASPAHAGVGDGQGGTVVEERPTPESDGSDTVGMHIAVHGNAPASGTPMAPAPAANWKPPACWYEPMWKPKAYKEALRTESPTPQVLGDYAEEYQAYQKKREKQNYNIGKKGLWWSLHYETGKDDAECLAKEREIWVPRGNPPEDPAAIDPQMLAGIAYDNTKLPTPPVKLSPGPGRQVVNLETRIGFKKPLNRVSVTAGIDHLGVDIAATTVATPKALTVKAGTDHAEPKSCTYNLSKAHGGYQVDSTDADCNITYKRSSGKGGTYTFSASVVWEVTWTDSADPDGRPEAHPALPDGNSIYEQAVTVKEIQSIVRD</sequence>
<dbReference type="EMBL" id="LJGV01000022">
    <property type="protein sequence ID" value="OEU99214.1"/>
    <property type="molecule type" value="Genomic_DNA"/>
</dbReference>
<organism evidence="3 4">
    <name type="scientific">Streptomyces qinglanensis</name>
    <dbReference type="NCBI Taxonomy" id="943816"/>
    <lineage>
        <taxon>Bacteria</taxon>
        <taxon>Bacillati</taxon>
        <taxon>Actinomycetota</taxon>
        <taxon>Actinomycetes</taxon>
        <taxon>Kitasatosporales</taxon>
        <taxon>Streptomycetaceae</taxon>
        <taxon>Streptomyces</taxon>
    </lineage>
</organism>
<dbReference type="PATRIC" id="fig|943816.4.peg.2855"/>
<keyword evidence="2" id="KW-0732">Signal</keyword>
<dbReference type="Proteomes" id="UP000175829">
    <property type="component" value="Unassembled WGS sequence"/>
</dbReference>
<feature type="region of interest" description="Disordered" evidence="1">
    <location>
        <begin position="28"/>
        <end position="49"/>
    </location>
</feature>
<feature type="signal peptide" evidence="2">
    <location>
        <begin position="1"/>
        <end position="28"/>
    </location>
</feature>
<accession>A0A1E7K5M2</accession>
<comment type="caution">
    <text evidence="3">The sequence shown here is derived from an EMBL/GenBank/DDBJ whole genome shotgun (WGS) entry which is preliminary data.</text>
</comment>
<dbReference type="AlphaFoldDB" id="A0A1E7K5M2"/>
<evidence type="ECO:0000313" key="4">
    <source>
        <dbReference type="Proteomes" id="UP000175829"/>
    </source>
</evidence>
<proteinExistence type="predicted"/>
<evidence type="ECO:0000256" key="1">
    <source>
        <dbReference type="SAM" id="MobiDB-lite"/>
    </source>
</evidence>
<name>A0A1E7K5M2_9ACTN</name>
<evidence type="ECO:0000256" key="2">
    <source>
        <dbReference type="SAM" id="SignalP"/>
    </source>
</evidence>
<evidence type="ECO:0008006" key="5">
    <source>
        <dbReference type="Google" id="ProtNLM"/>
    </source>
</evidence>